<organism evidence="1">
    <name type="scientific">Phytophthora nicotianae</name>
    <name type="common">Potato buckeye rot agent</name>
    <name type="synonym">Phytophthora parasitica</name>
    <dbReference type="NCBI Taxonomy" id="4792"/>
    <lineage>
        <taxon>Eukaryota</taxon>
        <taxon>Sar</taxon>
        <taxon>Stramenopiles</taxon>
        <taxon>Oomycota</taxon>
        <taxon>Peronosporomycetes</taxon>
        <taxon>Peronosporales</taxon>
        <taxon>Peronosporaceae</taxon>
        <taxon>Phytophthora</taxon>
    </lineage>
</organism>
<dbReference type="Proteomes" id="UP000054532">
    <property type="component" value="Unassembled WGS sequence"/>
</dbReference>
<accession>W2MZ60</accession>
<dbReference type="AlphaFoldDB" id="W2MZ60"/>
<proteinExistence type="predicted"/>
<protein>
    <submittedName>
        <fullName evidence="1">Uncharacterized protein</fullName>
    </submittedName>
</protein>
<name>W2MZ60_PHYNI</name>
<sequence>MTKDPAVKLEKLKEAVVLRTAGGHIIRAHGCVDANLRINTVAGPVCLTKPVKCLVINGDEEEFTLGKDVLTTLGIDVDRQLEQLVGSDIADEDPEKLQ</sequence>
<evidence type="ECO:0000313" key="1">
    <source>
        <dbReference type="EMBL" id="ETM41702.1"/>
    </source>
</evidence>
<dbReference type="EMBL" id="KI693972">
    <property type="protein sequence ID" value="ETM41702.1"/>
    <property type="molecule type" value="Genomic_DNA"/>
</dbReference>
<reference evidence="1" key="1">
    <citation type="submission" date="2013-11" db="EMBL/GenBank/DDBJ databases">
        <title>The Genome Sequence of Phytophthora parasitica IAC_01/95.</title>
        <authorList>
            <consortium name="The Broad Institute Genomics Platform"/>
            <person name="Russ C."/>
            <person name="Tyler B."/>
            <person name="Panabieres F."/>
            <person name="Shan W."/>
            <person name="Tripathy S."/>
            <person name="Grunwald N."/>
            <person name="Machado M."/>
            <person name="Johnson C.S."/>
            <person name="Arredondo F."/>
            <person name="Hong C."/>
            <person name="Coffey M."/>
            <person name="Young S.K."/>
            <person name="Zeng Q."/>
            <person name="Gargeya S."/>
            <person name="Fitzgerald M."/>
            <person name="Abouelleil A."/>
            <person name="Alvarado L."/>
            <person name="Chapman S.B."/>
            <person name="Gainer-Dewar J."/>
            <person name="Goldberg J."/>
            <person name="Griggs A."/>
            <person name="Gujja S."/>
            <person name="Hansen M."/>
            <person name="Howarth C."/>
            <person name="Imamovic A."/>
            <person name="Ireland A."/>
            <person name="Larimer J."/>
            <person name="McCowan C."/>
            <person name="Murphy C."/>
            <person name="Pearson M."/>
            <person name="Poon T.W."/>
            <person name="Priest M."/>
            <person name="Roberts A."/>
            <person name="Saif S."/>
            <person name="Shea T."/>
            <person name="Sykes S."/>
            <person name="Wortman J."/>
            <person name="Nusbaum C."/>
            <person name="Birren B."/>
        </authorList>
    </citation>
    <scope>NUCLEOTIDE SEQUENCE [LARGE SCALE GENOMIC DNA]</scope>
    <source>
        <strain evidence="1">IAC_01/95</strain>
    </source>
</reference>
<gene>
    <name evidence="1" type="ORF">L914_12541</name>
</gene>